<evidence type="ECO:0000256" key="1">
    <source>
        <dbReference type="SAM" id="MobiDB-lite"/>
    </source>
</evidence>
<dbReference type="Proteomes" id="UP001431429">
    <property type="component" value="Unassembled WGS sequence"/>
</dbReference>
<dbReference type="EMBL" id="JAMQAW010000099">
    <property type="protein sequence ID" value="MCM2394121.1"/>
    <property type="molecule type" value="Genomic_DNA"/>
</dbReference>
<proteinExistence type="predicted"/>
<gene>
    <name evidence="2" type="ORF">NBG84_38630</name>
</gene>
<name>A0ABT0V414_9ACTN</name>
<evidence type="ECO:0000313" key="2">
    <source>
        <dbReference type="EMBL" id="MCM2394121.1"/>
    </source>
</evidence>
<sequence>MRKEFGGETHEEGGILATVQDGSGSGSGRIRREQYPQRGAPMAADQLRIAPAGVTHVVTFFDDLDSKARHSTLLCRERQLSSELPKGKATSLATVGGVIGFARARALCTGPGPWFVPFVSQRGEGT</sequence>
<organism evidence="2 3">
    <name type="scientific">Streptomyces albipurpureus</name>
    <dbReference type="NCBI Taxonomy" id="2897419"/>
    <lineage>
        <taxon>Bacteria</taxon>
        <taxon>Bacillati</taxon>
        <taxon>Actinomycetota</taxon>
        <taxon>Actinomycetes</taxon>
        <taxon>Kitasatosporales</taxon>
        <taxon>Streptomycetaceae</taxon>
        <taxon>Streptomyces</taxon>
    </lineage>
</organism>
<feature type="compositionally biased region" description="Basic and acidic residues" evidence="1">
    <location>
        <begin position="1"/>
        <end position="13"/>
    </location>
</feature>
<protein>
    <submittedName>
        <fullName evidence="2">Uncharacterized protein</fullName>
    </submittedName>
</protein>
<keyword evidence="3" id="KW-1185">Reference proteome</keyword>
<reference evidence="2" key="1">
    <citation type="submission" date="2022-06" db="EMBL/GenBank/DDBJ databases">
        <title>Genome public.</title>
        <authorList>
            <person name="Sun Q."/>
        </authorList>
    </citation>
    <scope>NUCLEOTIDE SEQUENCE</scope>
    <source>
        <strain evidence="2">CWNU-1</strain>
    </source>
</reference>
<feature type="region of interest" description="Disordered" evidence="1">
    <location>
        <begin position="1"/>
        <end position="41"/>
    </location>
</feature>
<comment type="caution">
    <text evidence="2">The sequence shown here is derived from an EMBL/GenBank/DDBJ whole genome shotgun (WGS) entry which is preliminary data.</text>
</comment>
<dbReference type="RefSeq" id="WP_250924401.1">
    <property type="nucleotide sequence ID" value="NZ_JAMQAW010000099.1"/>
</dbReference>
<evidence type="ECO:0000313" key="3">
    <source>
        <dbReference type="Proteomes" id="UP001431429"/>
    </source>
</evidence>
<accession>A0ABT0V414</accession>